<dbReference type="GO" id="GO:0003700">
    <property type="term" value="F:DNA-binding transcription factor activity"/>
    <property type="evidence" value="ECO:0007669"/>
    <property type="project" value="InterPro"/>
</dbReference>
<evidence type="ECO:0000256" key="1">
    <source>
        <dbReference type="ARBA" id="ARBA00023015"/>
    </source>
</evidence>
<organism evidence="6 7">
    <name type="scientific">Streptomyces prasinopilosus</name>
    <dbReference type="NCBI Taxonomy" id="67344"/>
    <lineage>
        <taxon>Bacteria</taxon>
        <taxon>Bacillati</taxon>
        <taxon>Actinomycetota</taxon>
        <taxon>Actinomycetes</taxon>
        <taxon>Kitasatosporales</taxon>
        <taxon>Streptomycetaceae</taxon>
        <taxon>Streptomyces</taxon>
    </lineage>
</organism>
<evidence type="ECO:0000313" key="6">
    <source>
        <dbReference type="EMBL" id="SDC51112.1"/>
    </source>
</evidence>
<dbReference type="CDD" id="cd07377">
    <property type="entry name" value="WHTH_GntR"/>
    <property type="match status" value="1"/>
</dbReference>
<accession>A0A1G6M6C3</accession>
<dbReference type="SMART" id="SM00345">
    <property type="entry name" value="HTH_GNTR"/>
    <property type="match status" value="1"/>
</dbReference>
<sequence>MAVGQGADRRTMPEPKTARQPLRQEVVDGIKAYILRNELRPGDPLPTEPALCEALGASRSSVREAIRILTALDIVEVRHGHGTYVGRLSLSALVESLTFRGLLSPDDDFQVLSDLIEVRELFERGMAERLVTSLSAGQIHRLGELVDDMRRAGAGEGRGFVEADRAFHTLLLAPLGNDLVGQLSAAFWDVYVIVAPHLDVFTHEHEAATIANHQRIVDAVRDRDPVEFAAALADHYAPVRRRIAEARARR</sequence>
<dbReference type="Pfam" id="PF00392">
    <property type="entry name" value="GntR"/>
    <property type="match status" value="1"/>
</dbReference>
<evidence type="ECO:0000259" key="5">
    <source>
        <dbReference type="PROSITE" id="PS50949"/>
    </source>
</evidence>
<dbReference type="GO" id="GO:0003677">
    <property type="term" value="F:DNA binding"/>
    <property type="evidence" value="ECO:0007669"/>
    <property type="project" value="UniProtKB-KW"/>
</dbReference>
<dbReference type="EMBL" id="FMZK01000002">
    <property type="protein sequence ID" value="SDC51112.1"/>
    <property type="molecule type" value="Genomic_DNA"/>
</dbReference>
<evidence type="ECO:0000313" key="7">
    <source>
        <dbReference type="Proteomes" id="UP000182100"/>
    </source>
</evidence>
<gene>
    <name evidence="6" type="ORF">SAMN05216505_102395</name>
</gene>
<dbReference type="PROSITE" id="PS50949">
    <property type="entry name" value="HTH_GNTR"/>
    <property type="match status" value="1"/>
</dbReference>
<dbReference type="InterPro" id="IPR036390">
    <property type="entry name" value="WH_DNA-bd_sf"/>
</dbReference>
<dbReference type="SMART" id="SM00895">
    <property type="entry name" value="FCD"/>
    <property type="match status" value="1"/>
</dbReference>
<reference evidence="7" key="1">
    <citation type="submission" date="2016-10" db="EMBL/GenBank/DDBJ databases">
        <authorList>
            <person name="Varghese N."/>
            <person name="Submissions S."/>
        </authorList>
    </citation>
    <scope>NUCLEOTIDE SEQUENCE [LARGE SCALE GENOMIC DNA]</scope>
    <source>
        <strain evidence="7">CGMCC 4.3504</strain>
    </source>
</reference>
<name>A0A1G6M6C3_9ACTN</name>
<feature type="domain" description="HTH gntR-type" evidence="5">
    <location>
        <begin position="20"/>
        <end position="88"/>
    </location>
</feature>
<feature type="compositionally biased region" description="Basic and acidic residues" evidence="4">
    <location>
        <begin position="7"/>
        <end position="17"/>
    </location>
</feature>
<dbReference type="Proteomes" id="UP000182100">
    <property type="component" value="Unassembled WGS sequence"/>
</dbReference>
<dbReference type="InterPro" id="IPR000524">
    <property type="entry name" value="Tscrpt_reg_HTH_GntR"/>
</dbReference>
<keyword evidence="2 6" id="KW-0238">DNA-binding</keyword>
<evidence type="ECO:0000256" key="4">
    <source>
        <dbReference type="SAM" id="MobiDB-lite"/>
    </source>
</evidence>
<evidence type="ECO:0000256" key="3">
    <source>
        <dbReference type="ARBA" id="ARBA00023163"/>
    </source>
</evidence>
<evidence type="ECO:0000256" key="2">
    <source>
        <dbReference type="ARBA" id="ARBA00023125"/>
    </source>
</evidence>
<dbReference type="AlphaFoldDB" id="A0A1G6M6C3"/>
<dbReference type="PANTHER" id="PTHR43537">
    <property type="entry name" value="TRANSCRIPTIONAL REGULATOR, GNTR FAMILY"/>
    <property type="match status" value="1"/>
</dbReference>
<dbReference type="SUPFAM" id="SSF48008">
    <property type="entry name" value="GntR ligand-binding domain-like"/>
    <property type="match status" value="1"/>
</dbReference>
<keyword evidence="7" id="KW-1185">Reference proteome</keyword>
<keyword evidence="1" id="KW-0805">Transcription regulation</keyword>
<proteinExistence type="predicted"/>
<dbReference type="SUPFAM" id="SSF46785">
    <property type="entry name" value="Winged helix' DNA-binding domain"/>
    <property type="match status" value="1"/>
</dbReference>
<protein>
    <submittedName>
        <fullName evidence="6">DNA-binding transcriptional regulator, FadR family</fullName>
    </submittedName>
</protein>
<dbReference type="InterPro" id="IPR008920">
    <property type="entry name" value="TF_FadR/GntR_C"/>
</dbReference>
<keyword evidence="3" id="KW-0804">Transcription</keyword>
<dbReference type="STRING" id="67344.SAMN05216505_102395"/>
<dbReference type="Gene3D" id="1.20.120.530">
    <property type="entry name" value="GntR ligand-binding domain-like"/>
    <property type="match status" value="1"/>
</dbReference>
<dbReference type="Gene3D" id="1.10.10.10">
    <property type="entry name" value="Winged helix-like DNA-binding domain superfamily/Winged helix DNA-binding domain"/>
    <property type="match status" value="1"/>
</dbReference>
<feature type="region of interest" description="Disordered" evidence="4">
    <location>
        <begin position="1"/>
        <end position="21"/>
    </location>
</feature>
<dbReference type="InterPro" id="IPR036388">
    <property type="entry name" value="WH-like_DNA-bd_sf"/>
</dbReference>
<dbReference type="InterPro" id="IPR011711">
    <property type="entry name" value="GntR_C"/>
</dbReference>
<dbReference type="PRINTS" id="PR00035">
    <property type="entry name" value="HTHGNTR"/>
</dbReference>
<dbReference type="Pfam" id="PF07729">
    <property type="entry name" value="FCD"/>
    <property type="match status" value="1"/>
</dbReference>
<dbReference type="PANTHER" id="PTHR43537:SF5">
    <property type="entry name" value="UXU OPERON TRANSCRIPTIONAL REGULATOR"/>
    <property type="match status" value="1"/>
</dbReference>